<evidence type="ECO:0000313" key="2">
    <source>
        <dbReference type="Proteomes" id="UP001449657"/>
    </source>
</evidence>
<dbReference type="InterPro" id="IPR032774">
    <property type="entry name" value="WG_beta_rep"/>
</dbReference>
<accession>A0ABZ2Z347</accession>
<dbReference type="Proteomes" id="UP001449657">
    <property type="component" value="Chromosome"/>
</dbReference>
<proteinExistence type="predicted"/>
<dbReference type="EMBL" id="CP150096">
    <property type="protein sequence ID" value="WZN46696.1"/>
    <property type="molecule type" value="Genomic_DNA"/>
</dbReference>
<protein>
    <submittedName>
        <fullName evidence="1">WG repeat-containing protein</fullName>
    </submittedName>
</protein>
<reference evidence="1 2" key="1">
    <citation type="submission" date="2024-03" db="EMBL/GenBank/DDBJ databases">
        <title>Chitinophaga caseinilytica sp. nov., a casein hydrolysing bacterium isolated from forest soil.</title>
        <authorList>
            <person name="Lee D.S."/>
            <person name="Han D.M."/>
            <person name="Baek J.H."/>
            <person name="Choi D.G."/>
            <person name="Jeon J.H."/>
            <person name="Jeon C.O."/>
        </authorList>
    </citation>
    <scope>NUCLEOTIDE SEQUENCE [LARGE SCALE GENOMIC DNA]</scope>
    <source>
        <strain evidence="1 2">KACC 19118</strain>
    </source>
</reference>
<dbReference type="RefSeq" id="WP_341841382.1">
    <property type="nucleotide sequence ID" value="NZ_CP150096.1"/>
</dbReference>
<name>A0ABZ2Z347_9BACT</name>
<sequence>MNAVLCLTASNAAAQQQLSKKLVPYRMGNKWGYSRIDNNWIVITPQFDDAQPFGELNGMWIKNDDIARVKKDGKSFWINGRGIRTEAEVDVKRIGESVRIAELQTADKPSDGAPIGQQSSNIRYSNGKAGLVDDGEVLLECKYDSIYAHGAFRMYAFVKLNGKWGAVATEQSKRGEWIVPAQFDAVTDMDVFGPYFLVTLDGKQGVWSNNTELLPLGYYTIRLAGGPMHYCAFAVSGKAGVRLFGLNGKPLGNEVYDWVFTNWSYIGVIPRYGIDKLVYVRKNKKYGVIDESGKAVTELKYDKLNAFPDMPYTLVMYKGKKGYIGTDGTEYFED</sequence>
<organism evidence="1 2">
    <name type="scientific">Chitinophaga caseinilytica</name>
    <dbReference type="NCBI Taxonomy" id="2267521"/>
    <lineage>
        <taxon>Bacteria</taxon>
        <taxon>Pseudomonadati</taxon>
        <taxon>Bacteroidota</taxon>
        <taxon>Chitinophagia</taxon>
        <taxon>Chitinophagales</taxon>
        <taxon>Chitinophagaceae</taxon>
        <taxon>Chitinophaga</taxon>
    </lineage>
</organism>
<evidence type="ECO:0000313" key="1">
    <source>
        <dbReference type="EMBL" id="WZN46696.1"/>
    </source>
</evidence>
<dbReference type="Pfam" id="PF14903">
    <property type="entry name" value="WG_beta_rep"/>
    <property type="match status" value="3"/>
</dbReference>
<gene>
    <name evidence="1" type="ORF">WJU22_00590</name>
</gene>
<keyword evidence="2" id="KW-1185">Reference proteome</keyword>